<evidence type="ECO:0000313" key="1">
    <source>
        <dbReference type="EMBL" id="KAL1188994.1"/>
    </source>
</evidence>
<name>A0ABD0ZF89_CARAN</name>
<evidence type="ECO:0008006" key="3">
    <source>
        <dbReference type="Google" id="ProtNLM"/>
    </source>
</evidence>
<comment type="caution">
    <text evidence="1">The sequence shown here is derived from an EMBL/GenBank/DDBJ whole genome shotgun (WGS) entry which is preliminary data.</text>
</comment>
<dbReference type="AlphaFoldDB" id="A0ABD0ZF89"/>
<protein>
    <recommendedName>
        <fullName evidence="3">Retrotransposon Copia-like N-terminal domain-containing protein</fullName>
    </recommendedName>
</protein>
<dbReference type="EMBL" id="JBANAX010000907">
    <property type="protein sequence ID" value="KAL1188994.1"/>
    <property type="molecule type" value="Genomic_DNA"/>
</dbReference>
<gene>
    <name evidence="1" type="ORF">V5N11_033293</name>
</gene>
<organism evidence="1 2">
    <name type="scientific">Cardamine amara subsp. amara</name>
    <dbReference type="NCBI Taxonomy" id="228776"/>
    <lineage>
        <taxon>Eukaryota</taxon>
        <taxon>Viridiplantae</taxon>
        <taxon>Streptophyta</taxon>
        <taxon>Embryophyta</taxon>
        <taxon>Tracheophyta</taxon>
        <taxon>Spermatophyta</taxon>
        <taxon>Magnoliopsida</taxon>
        <taxon>eudicotyledons</taxon>
        <taxon>Gunneridae</taxon>
        <taxon>Pentapetalae</taxon>
        <taxon>rosids</taxon>
        <taxon>malvids</taxon>
        <taxon>Brassicales</taxon>
        <taxon>Brassicaceae</taxon>
        <taxon>Cardamineae</taxon>
        <taxon>Cardamine</taxon>
    </lineage>
</organism>
<evidence type="ECO:0000313" key="2">
    <source>
        <dbReference type="Proteomes" id="UP001558713"/>
    </source>
</evidence>
<accession>A0ABD0ZF89</accession>
<proteinExistence type="predicted"/>
<dbReference type="Proteomes" id="UP001558713">
    <property type="component" value="Unassembled WGS sequence"/>
</dbReference>
<keyword evidence="2" id="KW-1185">Reference proteome</keyword>
<reference evidence="1 2" key="1">
    <citation type="submission" date="2024-04" db="EMBL/GenBank/DDBJ databases">
        <title>Genome assembly C_amara_ONT_v2.</title>
        <authorList>
            <person name="Yant L."/>
            <person name="Moore C."/>
            <person name="Slenker M."/>
        </authorList>
    </citation>
    <scope>NUCLEOTIDE SEQUENCE [LARGE SCALE GENOMIC DNA]</scope>
    <source>
        <tissue evidence="1">Leaf</tissue>
    </source>
</reference>
<sequence>MENLKQFTLPVVLNGNNYILWSRTTKIALRSRGVWVHCLSSVEMSKDTAEAEVVEEGEGAAGAEVTVEPAVQISSSQEDSKWVQEDQFV</sequence>